<dbReference type="SMART" id="SM00355">
    <property type="entry name" value="ZnF_C2H2"/>
    <property type="match status" value="2"/>
</dbReference>
<dbReference type="Pfam" id="PF13894">
    <property type="entry name" value="zf-C2H2_4"/>
    <property type="match status" value="1"/>
</dbReference>
<dbReference type="Pfam" id="PF00096">
    <property type="entry name" value="zf-C2H2"/>
    <property type="match status" value="1"/>
</dbReference>
<organism evidence="4">
    <name type="scientific">Cyprideis torosa</name>
    <dbReference type="NCBI Taxonomy" id="163714"/>
    <lineage>
        <taxon>Eukaryota</taxon>
        <taxon>Metazoa</taxon>
        <taxon>Ecdysozoa</taxon>
        <taxon>Arthropoda</taxon>
        <taxon>Crustacea</taxon>
        <taxon>Oligostraca</taxon>
        <taxon>Ostracoda</taxon>
        <taxon>Podocopa</taxon>
        <taxon>Podocopida</taxon>
        <taxon>Cytherocopina</taxon>
        <taxon>Cytheroidea</taxon>
        <taxon>Cytherideidae</taxon>
        <taxon>Cyprideis</taxon>
    </lineage>
</organism>
<dbReference type="InterPro" id="IPR052296">
    <property type="entry name" value="TR-Histone_Methyltrans"/>
</dbReference>
<reference evidence="4" key="1">
    <citation type="submission" date="2020-11" db="EMBL/GenBank/DDBJ databases">
        <authorList>
            <person name="Tran Van P."/>
        </authorList>
    </citation>
    <scope>NUCLEOTIDE SEQUENCE</scope>
</reference>
<evidence type="ECO:0000256" key="2">
    <source>
        <dbReference type="ARBA" id="ARBA00023242"/>
    </source>
</evidence>
<feature type="region of interest" description="Disordered" evidence="3">
    <location>
        <begin position="37"/>
        <end position="97"/>
    </location>
</feature>
<feature type="compositionally biased region" description="Pro residues" evidence="3">
    <location>
        <begin position="182"/>
        <end position="199"/>
    </location>
</feature>
<dbReference type="OrthoDB" id="5814089at2759"/>
<accession>A0A7R8W5N5</accession>
<dbReference type="InterPro" id="IPR013087">
    <property type="entry name" value="Znf_C2H2_type"/>
</dbReference>
<feature type="compositionally biased region" description="Low complexity" evidence="3">
    <location>
        <begin position="227"/>
        <end position="239"/>
    </location>
</feature>
<dbReference type="Gene3D" id="3.30.160.60">
    <property type="entry name" value="Classic Zinc Finger"/>
    <property type="match status" value="1"/>
</dbReference>
<dbReference type="PROSITE" id="PS00028">
    <property type="entry name" value="ZINC_FINGER_C2H2_1"/>
    <property type="match status" value="2"/>
</dbReference>
<evidence type="ECO:0000313" key="4">
    <source>
        <dbReference type="EMBL" id="CAD7225384.1"/>
    </source>
</evidence>
<gene>
    <name evidence="4" type="ORF">CTOB1V02_LOCUS3327</name>
</gene>
<feature type="compositionally biased region" description="Polar residues" evidence="3">
    <location>
        <begin position="58"/>
        <end position="67"/>
    </location>
</feature>
<protein>
    <submittedName>
        <fullName evidence="4">Uncharacterized protein</fullName>
    </submittedName>
</protein>
<dbReference type="EMBL" id="OB660561">
    <property type="protein sequence ID" value="CAD7225384.1"/>
    <property type="molecule type" value="Genomic_DNA"/>
</dbReference>
<feature type="region of interest" description="Disordered" evidence="3">
    <location>
        <begin position="147"/>
        <end position="242"/>
    </location>
</feature>
<dbReference type="InterPro" id="IPR036236">
    <property type="entry name" value="Znf_C2H2_sf"/>
</dbReference>
<dbReference type="SUPFAM" id="SSF57667">
    <property type="entry name" value="beta-beta-alpha zinc fingers"/>
    <property type="match status" value="1"/>
</dbReference>
<feature type="compositionally biased region" description="Pro residues" evidence="3">
    <location>
        <begin position="153"/>
        <end position="175"/>
    </location>
</feature>
<keyword evidence="2" id="KW-0539">Nucleus</keyword>
<evidence type="ECO:0000256" key="1">
    <source>
        <dbReference type="ARBA" id="ARBA00004123"/>
    </source>
</evidence>
<evidence type="ECO:0000256" key="3">
    <source>
        <dbReference type="SAM" id="MobiDB-lite"/>
    </source>
</evidence>
<name>A0A7R8W5N5_9CRUS</name>
<comment type="subcellular location">
    <subcellularLocation>
        <location evidence="1">Nucleus</location>
    </subcellularLocation>
</comment>
<proteinExistence type="predicted"/>
<dbReference type="GO" id="GO:0005634">
    <property type="term" value="C:nucleus"/>
    <property type="evidence" value="ECO:0007669"/>
    <property type="project" value="UniProtKB-SubCell"/>
</dbReference>
<dbReference type="PROSITE" id="PS50157">
    <property type="entry name" value="ZINC_FINGER_C2H2_2"/>
    <property type="match status" value="2"/>
</dbReference>
<dbReference type="AlphaFoldDB" id="A0A7R8W5N5"/>
<dbReference type="GO" id="GO:0006355">
    <property type="term" value="P:regulation of DNA-templated transcription"/>
    <property type="evidence" value="ECO:0007669"/>
    <property type="project" value="TreeGrafter"/>
</dbReference>
<dbReference type="PANTHER" id="PTHR16516">
    <property type="entry name" value="AGAP007109-PA"/>
    <property type="match status" value="1"/>
</dbReference>
<sequence>MMERSSISGGGLQHHRRQKRSFDVAFLSSSSDSLSSQAEKVSHSFSPPSLPTPPASSAVTNSKSAFTKVSRVEHHHRPPLSPASSPPSFALDRAAVPMEGTPPPGFTLLSPFLLNSQFAYLTPDFQNSMAPLLLGPYPSVETFRKMSSHFSPPQLPPAPPLPTSFPPLRPPPPPLSSTAVSPPLPPTPVASPPSAPPLLDPTALLKISTSSSVIAPPSHSPGDDAGDAPTPASSSASETSPKEVAPVAFPSFSSALACFTLTAQNTCAECSLTFRMTSDLVYHMRTHHMSTKRPAKRRDEKLKCPICFETFRERHHLTRHMTAHNDKENDGV</sequence>
<dbReference type="PANTHER" id="PTHR16516:SF4">
    <property type="entry name" value="C2H2-TYPE DOMAIN-CONTAINING PROTEIN"/>
    <property type="match status" value="1"/>
</dbReference>